<proteinExistence type="predicted"/>
<organism evidence="2 3">
    <name type="scientific">Pseudoalteromonas byunsanensis</name>
    <dbReference type="NCBI Taxonomy" id="327939"/>
    <lineage>
        <taxon>Bacteria</taxon>
        <taxon>Pseudomonadati</taxon>
        <taxon>Pseudomonadota</taxon>
        <taxon>Gammaproteobacteria</taxon>
        <taxon>Alteromonadales</taxon>
        <taxon>Pseudoalteromonadaceae</taxon>
        <taxon>Pseudoalteromonas</taxon>
    </lineage>
</organism>
<dbReference type="OrthoDB" id="10015867at2"/>
<dbReference type="Proteomes" id="UP000180253">
    <property type="component" value="Unassembled WGS sequence"/>
</dbReference>
<reference evidence="2 3" key="1">
    <citation type="submission" date="2016-10" db="EMBL/GenBank/DDBJ databases">
        <title>Pseudoalteromonas amylolytica sp. nov., isolated from the surface seawater.</title>
        <authorList>
            <person name="Wu Y.-H."/>
            <person name="Cheng H."/>
            <person name="Jin X.-B."/>
            <person name="Wang C.-S."/>
            <person name="Xu X.-W."/>
        </authorList>
    </citation>
    <scope>NUCLEOTIDE SEQUENCE [LARGE SCALE GENOMIC DNA]</scope>
    <source>
        <strain evidence="2 3">JCM 12483</strain>
    </source>
</reference>
<keyword evidence="1" id="KW-1133">Transmembrane helix</keyword>
<dbReference type="AlphaFoldDB" id="A0A1S1N557"/>
<sequence>MDFGLILAFFVITIIATIMFFMLSEKAKSDKFLFYLLLPLILIPSFLVAWYLMSFGFDPNNRNFTTWNNVAAFFNSSLSPLLLLASIALLYKTWDTSKQELAETKQEFRLQNKIARYPLEIDVLRNRLKVLTENLYSQCSTELLKKSLETTDFILMNETPETRDETIRLVKSGPEYELSCGNDLINYCSTVRKKFPLSKGALFVQQQSEIGSCMPLLNKNQDFSEYLLSVSSFCLRNLVTDMNRALYDEIHVLDQYKQIVQSIVDERDIDLQKMLKKEVNYFLKPVFENALNVYLMLDSQNSELVAIYRNLHRN</sequence>
<keyword evidence="1" id="KW-0812">Transmembrane</keyword>
<dbReference type="EMBL" id="MNAN01000034">
    <property type="protein sequence ID" value="OHU94497.1"/>
    <property type="molecule type" value="Genomic_DNA"/>
</dbReference>
<keyword evidence="1" id="KW-0472">Membrane</keyword>
<accession>A0A1S1N557</accession>
<protein>
    <submittedName>
        <fullName evidence="2">Uncharacterized protein</fullName>
    </submittedName>
</protein>
<evidence type="ECO:0000313" key="3">
    <source>
        <dbReference type="Proteomes" id="UP000180253"/>
    </source>
</evidence>
<evidence type="ECO:0000256" key="1">
    <source>
        <dbReference type="SAM" id="Phobius"/>
    </source>
</evidence>
<evidence type="ECO:0000313" key="2">
    <source>
        <dbReference type="EMBL" id="OHU94497.1"/>
    </source>
</evidence>
<name>A0A1S1N557_9GAMM</name>
<dbReference type="RefSeq" id="WP_070992965.1">
    <property type="nucleotide sequence ID" value="NZ_CBCSHD010000010.1"/>
</dbReference>
<comment type="caution">
    <text evidence="2">The sequence shown here is derived from an EMBL/GenBank/DDBJ whole genome shotgun (WGS) entry which is preliminary data.</text>
</comment>
<keyword evidence="3" id="KW-1185">Reference proteome</keyword>
<feature type="transmembrane region" description="Helical" evidence="1">
    <location>
        <begin position="72"/>
        <end position="91"/>
    </location>
</feature>
<feature type="transmembrane region" description="Helical" evidence="1">
    <location>
        <begin position="32"/>
        <end position="52"/>
    </location>
</feature>
<gene>
    <name evidence="2" type="ORF">BIW53_15620</name>
</gene>
<feature type="transmembrane region" description="Helical" evidence="1">
    <location>
        <begin position="6"/>
        <end position="23"/>
    </location>
</feature>